<feature type="region of interest" description="Disordered" evidence="2">
    <location>
        <begin position="1"/>
        <end position="22"/>
    </location>
</feature>
<dbReference type="Gene3D" id="3.10.129.10">
    <property type="entry name" value="Hotdog Thioesterase"/>
    <property type="match status" value="1"/>
</dbReference>
<reference evidence="4 5" key="1">
    <citation type="submission" date="2023-03" db="EMBL/GenBank/DDBJ databases">
        <authorList>
            <person name="Mo P."/>
        </authorList>
    </citation>
    <scope>NUCLEOTIDE SEQUENCE [LARGE SCALE GENOMIC DNA]</scope>
    <source>
        <strain evidence="4 5">HUAS 5</strain>
    </source>
</reference>
<dbReference type="PANTHER" id="PTHR42993:SF1">
    <property type="entry name" value="MAOC-LIKE DEHYDRATASE DOMAIN-CONTAINING PROTEIN"/>
    <property type="match status" value="1"/>
</dbReference>
<accession>A0ABY8K974</accession>
<evidence type="ECO:0000313" key="4">
    <source>
        <dbReference type="EMBL" id="WGD44750.1"/>
    </source>
</evidence>
<dbReference type="PANTHER" id="PTHR42993">
    <property type="entry name" value="MAOC-LIKE DEHYDRATASE DOMAIN-CONTAINING PROTEIN"/>
    <property type="match status" value="1"/>
</dbReference>
<evidence type="ECO:0000313" key="5">
    <source>
        <dbReference type="Proteomes" id="UP001216440"/>
    </source>
</evidence>
<feature type="domain" description="MaoC-like" evidence="3">
    <location>
        <begin position="29"/>
        <end position="130"/>
    </location>
</feature>
<protein>
    <submittedName>
        <fullName evidence="4">MaoC family dehydratase</fullName>
    </submittedName>
</protein>
<gene>
    <name evidence="4" type="ORF">PYS65_34095</name>
</gene>
<dbReference type="InterPro" id="IPR039375">
    <property type="entry name" value="NodN-like"/>
</dbReference>
<dbReference type="RefSeq" id="WP_279337800.1">
    <property type="nucleotide sequence ID" value="NZ_CP121682.1"/>
</dbReference>
<dbReference type="Proteomes" id="UP001216440">
    <property type="component" value="Chromosome"/>
</dbReference>
<evidence type="ECO:0000256" key="1">
    <source>
        <dbReference type="ARBA" id="ARBA00005254"/>
    </source>
</evidence>
<evidence type="ECO:0000259" key="3">
    <source>
        <dbReference type="Pfam" id="PF01575"/>
    </source>
</evidence>
<feature type="compositionally biased region" description="Basic and acidic residues" evidence="2">
    <location>
        <begin position="1"/>
        <end position="15"/>
    </location>
</feature>
<comment type="similarity">
    <text evidence="1">Belongs to the enoyl-CoA hydratase/isomerase family.</text>
</comment>
<dbReference type="EMBL" id="CP121682">
    <property type="protein sequence ID" value="WGD44750.1"/>
    <property type="molecule type" value="Genomic_DNA"/>
</dbReference>
<sequence length="172" mass="19112">MTTQSERSREDETSPPHHHRRPKQLLDLVGKDLGASEVQVVTQAEVNQFADITKDHQWIHVDVERAKAGPFGTTVVHGFFTLALVPRLLQDILEVKEFSMGVNYGLDRVRFIRPLPPGTEIQGTATLVSAEPIPATDDNPAEGVQAKASVVIEFASESQPCCIAEMLFRYYD</sequence>
<dbReference type="InterPro" id="IPR029069">
    <property type="entry name" value="HotDog_dom_sf"/>
</dbReference>
<keyword evidence="5" id="KW-1185">Reference proteome</keyword>
<dbReference type="SUPFAM" id="SSF54637">
    <property type="entry name" value="Thioesterase/thiol ester dehydrase-isomerase"/>
    <property type="match status" value="1"/>
</dbReference>
<dbReference type="InterPro" id="IPR002539">
    <property type="entry name" value="MaoC-like_dom"/>
</dbReference>
<organism evidence="4 5">
    <name type="scientific">Streptomyces cathayae</name>
    <dbReference type="NCBI Taxonomy" id="3031124"/>
    <lineage>
        <taxon>Bacteria</taxon>
        <taxon>Bacillati</taxon>
        <taxon>Actinomycetota</taxon>
        <taxon>Actinomycetes</taxon>
        <taxon>Kitasatosporales</taxon>
        <taxon>Streptomycetaceae</taxon>
        <taxon>Streptomyces</taxon>
    </lineage>
</organism>
<proteinExistence type="inferred from homology"/>
<evidence type="ECO:0000256" key="2">
    <source>
        <dbReference type="SAM" id="MobiDB-lite"/>
    </source>
</evidence>
<dbReference type="CDD" id="cd03450">
    <property type="entry name" value="NodN"/>
    <property type="match status" value="1"/>
</dbReference>
<name>A0ABY8K974_9ACTN</name>
<dbReference type="Pfam" id="PF01575">
    <property type="entry name" value="MaoC_dehydratas"/>
    <property type="match status" value="1"/>
</dbReference>